<proteinExistence type="predicted"/>
<dbReference type="AlphaFoldDB" id="A0A081KEI2"/>
<sequence>MERVEYYAPIELELKNRFKRIPVSKEELVSLFQDSVLGDIVSVQLVGLTSASEQTKSSSDLARGRLSIHTQPSEGGWVECFSTENCSETHAVNVSPKNIGFLDASEQLAPGIESVIRLLLRQDLMNPFYLWLKNYMDIGLTNSGKGDVGYKQDLACFDTDHCCFSAEVDYDQVADSLGRKMDIPTSKIRLVVFLKRNDGLWKPEKLDIQYDLHVKEKKEKDFFGRKKKKKKKEVGVSHSTLDIRKPKKALHMRSQSLDELASCRVMTLPKENCAQWVGDGLFLTNLSQSRIKDFVAAEASLIEYKELLESKMMAQKLAVDSVERVIIPHGYQIADRLSKLHKYYPGGEKFSQWLDDIRNKYPTGFQEFESKLVSQSKNLWERTFQVASKDYEVHRYKDDLAEQGGEVSVNLPRSECLESFEEVVAFIRIRQQANIRIRGLVKELKAFESRASGSQHLDVIDDLLTIARLKCDVVEAVNSYREPYGKSPSVPQKPVSIPQDVMDVVSVINNDSSAGSKLCDLLIKKTFAVIARKAGLHDKEWFIEVCWAIEAVNSSNNNYKQLAKDLRECCLGALGTTV</sequence>
<protein>
    <submittedName>
        <fullName evidence="1">Uncharacterized protein</fullName>
    </submittedName>
</protein>
<name>A0A081KEI2_9GAMM</name>
<organism evidence="1 2">
    <name type="scientific">Endozoicomonas elysicola</name>
    <dbReference type="NCBI Taxonomy" id="305900"/>
    <lineage>
        <taxon>Bacteria</taxon>
        <taxon>Pseudomonadati</taxon>
        <taxon>Pseudomonadota</taxon>
        <taxon>Gammaproteobacteria</taxon>
        <taxon>Oceanospirillales</taxon>
        <taxon>Endozoicomonadaceae</taxon>
        <taxon>Endozoicomonas</taxon>
    </lineage>
</organism>
<evidence type="ECO:0000313" key="2">
    <source>
        <dbReference type="Proteomes" id="UP000027997"/>
    </source>
</evidence>
<reference evidence="1 2" key="1">
    <citation type="submission" date="2014-06" db="EMBL/GenBank/DDBJ databases">
        <title>Whole Genome Sequences of Three Symbiotic Endozoicomonas Bacteria.</title>
        <authorList>
            <person name="Neave M.J."/>
            <person name="Apprill A."/>
            <person name="Voolstra C.R."/>
        </authorList>
    </citation>
    <scope>NUCLEOTIDE SEQUENCE [LARGE SCALE GENOMIC DNA]</scope>
    <source>
        <strain evidence="1 2">DSM 22380</strain>
    </source>
</reference>
<comment type="caution">
    <text evidence="1">The sequence shown here is derived from an EMBL/GenBank/DDBJ whole genome shotgun (WGS) entry which is preliminary data.</text>
</comment>
<gene>
    <name evidence="1" type="ORF">GV64_19115</name>
</gene>
<dbReference type="EMBL" id="JOJP01000001">
    <property type="protein sequence ID" value="KEI72558.1"/>
    <property type="molecule type" value="Genomic_DNA"/>
</dbReference>
<evidence type="ECO:0000313" key="1">
    <source>
        <dbReference type="EMBL" id="KEI72558.1"/>
    </source>
</evidence>
<dbReference type="Proteomes" id="UP000027997">
    <property type="component" value="Unassembled WGS sequence"/>
</dbReference>
<accession>A0A081KEI2</accession>
<keyword evidence="2" id="KW-1185">Reference proteome</keyword>